<dbReference type="Gramene" id="PNW72677">
    <property type="protein sequence ID" value="PNW72677"/>
    <property type="gene ID" value="CHLRE_15g640550v5"/>
</dbReference>
<evidence type="ECO:0000313" key="2">
    <source>
        <dbReference type="Proteomes" id="UP000006906"/>
    </source>
</evidence>
<proteinExistence type="predicted"/>
<dbReference type="HOGENOM" id="CLU_1715855_0_0_1"/>
<dbReference type="KEGG" id="cre:CHLRE_15g640550v5"/>
<sequence>MGVAVEVKLTIRATYVASFDFTMHGSPYTFLVTKWSSRGFAKFATLFFNATTWDPTKFGTFSEADDGTVSFSMDTSKKLNMVEQGVKDILSCIDLIGCHYQRSVRDYAVWYREKHPELDTYVQYITRAACCAIAHVDFLAPNITWDLVQFLLS</sequence>
<evidence type="ECO:0000313" key="1">
    <source>
        <dbReference type="EMBL" id="PNW72677.1"/>
    </source>
</evidence>
<dbReference type="Proteomes" id="UP000006906">
    <property type="component" value="Chromosome 15"/>
</dbReference>
<protein>
    <submittedName>
        <fullName evidence="1">Uncharacterized protein</fullName>
    </submittedName>
</protein>
<dbReference type="OrthoDB" id="10353884at2759"/>
<keyword evidence="2" id="KW-1185">Reference proteome</keyword>
<name>A8JED0_CHLRE</name>
<dbReference type="GeneID" id="66056447"/>
<organism evidence="1 2">
    <name type="scientific">Chlamydomonas reinhardtii</name>
    <name type="common">Chlamydomonas smithii</name>
    <dbReference type="NCBI Taxonomy" id="3055"/>
    <lineage>
        <taxon>Eukaryota</taxon>
        <taxon>Viridiplantae</taxon>
        <taxon>Chlorophyta</taxon>
        <taxon>core chlorophytes</taxon>
        <taxon>Chlorophyceae</taxon>
        <taxon>CS clade</taxon>
        <taxon>Chlamydomonadales</taxon>
        <taxon>Chlamydomonadaceae</taxon>
        <taxon>Chlamydomonas</taxon>
    </lineage>
</organism>
<accession>A8JED0</accession>
<dbReference type="InParanoid" id="A8JED0"/>
<reference evidence="1 2" key="1">
    <citation type="journal article" date="2007" name="Science">
        <title>The Chlamydomonas genome reveals the evolution of key animal and plant functions.</title>
        <authorList>
            <person name="Merchant S.S."/>
            <person name="Prochnik S.E."/>
            <person name="Vallon O."/>
            <person name="Harris E.H."/>
            <person name="Karpowicz S.J."/>
            <person name="Witman G.B."/>
            <person name="Terry A."/>
            <person name="Salamov A."/>
            <person name="Fritz-Laylin L.K."/>
            <person name="Marechal-Drouard L."/>
            <person name="Marshall W.F."/>
            <person name="Qu L.H."/>
            <person name="Nelson D.R."/>
            <person name="Sanderfoot A.A."/>
            <person name="Spalding M.H."/>
            <person name="Kapitonov V.V."/>
            <person name="Ren Q."/>
            <person name="Ferris P."/>
            <person name="Lindquist E."/>
            <person name="Shapiro H."/>
            <person name="Lucas S.M."/>
            <person name="Grimwood J."/>
            <person name="Schmutz J."/>
            <person name="Cardol P."/>
            <person name="Cerutti H."/>
            <person name="Chanfreau G."/>
            <person name="Chen C.L."/>
            <person name="Cognat V."/>
            <person name="Croft M.T."/>
            <person name="Dent R."/>
            <person name="Dutcher S."/>
            <person name="Fernandez E."/>
            <person name="Fukuzawa H."/>
            <person name="Gonzalez-Ballester D."/>
            <person name="Gonzalez-Halphen D."/>
            <person name="Hallmann A."/>
            <person name="Hanikenne M."/>
            <person name="Hippler M."/>
            <person name="Inwood W."/>
            <person name="Jabbari K."/>
            <person name="Kalanon M."/>
            <person name="Kuras R."/>
            <person name="Lefebvre P.A."/>
            <person name="Lemaire S.D."/>
            <person name="Lobanov A.V."/>
            <person name="Lohr M."/>
            <person name="Manuell A."/>
            <person name="Meier I."/>
            <person name="Mets L."/>
            <person name="Mittag M."/>
            <person name="Mittelmeier T."/>
            <person name="Moroney J.V."/>
            <person name="Moseley J."/>
            <person name="Napoli C."/>
            <person name="Nedelcu A.M."/>
            <person name="Niyogi K."/>
            <person name="Novoselov S.V."/>
            <person name="Paulsen I.T."/>
            <person name="Pazour G."/>
            <person name="Purton S."/>
            <person name="Ral J.P."/>
            <person name="Riano-Pachon D.M."/>
            <person name="Riekhof W."/>
            <person name="Rymarquis L."/>
            <person name="Schroda M."/>
            <person name="Stern D."/>
            <person name="Umen J."/>
            <person name="Willows R."/>
            <person name="Wilson N."/>
            <person name="Zimmer S.L."/>
            <person name="Allmer J."/>
            <person name="Balk J."/>
            <person name="Bisova K."/>
            <person name="Chen C.J."/>
            <person name="Elias M."/>
            <person name="Gendler K."/>
            <person name="Hauser C."/>
            <person name="Lamb M.R."/>
            <person name="Ledford H."/>
            <person name="Long J.C."/>
            <person name="Minagawa J."/>
            <person name="Page M.D."/>
            <person name="Pan J."/>
            <person name="Pootakham W."/>
            <person name="Roje S."/>
            <person name="Rose A."/>
            <person name="Stahlberg E."/>
            <person name="Terauchi A.M."/>
            <person name="Yang P."/>
            <person name="Ball S."/>
            <person name="Bowler C."/>
            <person name="Dieckmann C.L."/>
            <person name="Gladyshev V.N."/>
            <person name="Green P."/>
            <person name="Jorgensen R."/>
            <person name="Mayfield S."/>
            <person name="Mueller-Roeber B."/>
            <person name="Rajamani S."/>
            <person name="Sayre R.T."/>
            <person name="Brokstein P."/>
            <person name="Dubchak I."/>
            <person name="Goodstein D."/>
            <person name="Hornick L."/>
            <person name="Huang Y.W."/>
            <person name="Jhaveri J."/>
            <person name="Luo Y."/>
            <person name="Martinez D."/>
            <person name="Ngau W.C."/>
            <person name="Otillar B."/>
            <person name="Poliakov A."/>
            <person name="Porter A."/>
            <person name="Szajkowski L."/>
            <person name="Werner G."/>
            <person name="Zhou K."/>
            <person name="Grigoriev I.V."/>
            <person name="Rokhsar D.S."/>
            <person name="Grossman A.R."/>
        </authorList>
    </citation>
    <scope>NUCLEOTIDE SEQUENCE [LARGE SCALE GENOMIC DNA]</scope>
    <source>
        <strain evidence="2">CC-503</strain>
    </source>
</reference>
<dbReference type="RefSeq" id="XP_042916444.1">
    <property type="nucleotide sequence ID" value="XM_043070646.1"/>
</dbReference>
<gene>
    <name evidence="1" type="ORF">CHLRE_15g640550v5</name>
</gene>
<dbReference type="AlphaFoldDB" id="A8JED0"/>
<dbReference type="PaxDb" id="3055-EDO97750"/>
<dbReference type="EMBL" id="CM008976">
    <property type="protein sequence ID" value="PNW72677.1"/>
    <property type="molecule type" value="Genomic_DNA"/>
</dbReference>